<keyword evidence="2" id="KW-1185">Reference proteome</keyword>
<dbReference type="EMBL" id="CP120370">
    <property type="protein sequence ID" value="WEX81060.1"/>
    <property type="molecule type" value="Genomic_DNA"/>
</dbReference>
<dbReference type="RefSeq" id="WP_280731796.1">
    <property type="nucleotide sequence ID" value="NZ_CP120367.1"/>
</dbReference>
<name>A0ABY8CQY3_9HYPH</name>
<proteinExistence type="predicted"/>
<accession>A0ABY8CQY3</accession>
<gene>
    <name evidence="1" type="ORF">PYH38_000401</name>
</gene>
<dbReference type="Proteomes" id="UP001235547">
    <property type="component" value="Chromosome 2"/>
</dbReference>
<protein>
    <recommendedName>
        <fullName evidence="3">Phasin domain-containing protein</fullName>
    </recommendedName>
</protein>
<reference evidence="1 2" key="1">
    <citation type="submission" date="2023-03" db="EMBL/GenBank/DDBJ databases">
        <authorList>
            <person name="Kaur S."/>
            <person name="Espinosa-Saiz D."/>
            <person name="Velazquez E."/>
            <person name="Menendez E."/>
            <person name="diCenzo G.C."/>
        </authorList>
    </citation>
    <scope>NUCLEOTIDE SEQUENCE [LARGE SCALE GENOMIC DNA]</scope>
    <source>
        <strain evidence="1 2">LMG 27395</strain>
    </source>
</reference>
<sequence>MAVDWATTLREQNEVASMFARQLPLIIGAPDLTIQQAQSLYQTAERSASAVDRTVAEMKTAKVGGDLLEAAEALQDLWAQLSLASFDTLREVQPDAP</sequence>
<evidence type="ECO:0008006" key="3">
    <source>
        <dbReference type="Google" id="ProtNLM"/>
    </source>
</evidence>
<evidence type="ECO:0000313" key="1">
    <source>
        <dbReference type="EMBL" id="WEX81060.1"/>
    </source>
</evidence>
<evidence type="ECO:0000313" key="2">
    <source>
        <dbReference type="Proteomes" id="UP001235547"/>
    </source>
</evidence>
<organism evidence="1 2">
    <name type="scientific">Sinorhizobium numidicum</name>
    <dbReference type="NCBI Taxonomy" id="680248"/>
    <lineage>
        <taxon>Bacteria</taxon>
        <taxon>Pseudomonadati</taxon>
        <taxon>Pseudomonadota</taxon>
        <taxon>Alphaproteobacteria</taxon>
        <taxon>Hyphomicrobiales</taxon>
        <taxon>Rhizobiaceae</taxon>
        <taxon>Sinorhizobium/Ensifer group</taxon>
        <taxon>Sinorhizobium</taxon>
    </lineage>
</organism>